<reference evidence="2" key="1">
    <citation type="journal article" date="2022" name="Nat. Commun.">
        <title>Chromosome evolution and the genetic basis of agronomically important traits in greater yam.</title>
        <authorList>
            <person name="Bredeson J.V."/>
            <person name="Lyons J.B."/>
            <person name="Oniyinde I.O."/>
            <person name="Okereke N.R."/>
            <person name="Kolade O."/>
            <person name="Nnabue I."/>
            <person name="Nwadili C.O."/>
            <person name="Hribova E."/>
            <person name="Parker M."/>
            <person name="Nwogha J."/>
            <person name="Shu S."/>
            <person name="Carlson J."/>
            <person name="Kariba R."/>
            <person name="Muthemba S."/>
            <person name="Knop K."/>
            <person name="Barton G.J."/>
            <person name="Sherwood A.V."/>
            <person name="Lopez-Montes A."/>
            <person name="Asiedu R."/>
            <person name="Jamnadass R."/>
            <person name="Muchugi A."/>
            <person name="Goodstein D."/>
            <person name="Egesi C.N."/>
            <person name="Featherston J."/>
            <person name="Asfaw A."/>
            <person name="Simpson G.G."/>
            <person name="Dolezel J."/>
            <person name="Hendre P.S."/>
            <person name="Van Deynze A."/>
            <person name="Kumar P.L."/>
            <person name="Obidiegwu J.E."/>
            <person name="Bhattacharjee R."/>
            <person name="Rokhsar D.S."/>
        </authorList>
    </citation>
    <scope>NUCLEOTIDE SEQUENCE [LARGE SCALE GENOMIC DNA]</scope>
    <source>
        <strain evidence="2">cv. TDa95/00328</strain>
    </source>
</reference>
<evidence type="ECO:0000313" key="1">
    <source>
        <dbReference type="EMBL" id="KAH7689066.1"/>
    </source>
</evidence>
<accession>A0ACB7WLQ4</accession>
<sequence>MEPLAIVAATGAVLGQITVVLCHLRPFISRLIDCLQHPRPPPAQWKIHWKHFRRKHSP</sequence>
<comment type="caution">
    <text evidence="1">The sequence shown here is derived from an EMBL/GenBank/DDBJ whole genome shotgun (WGS) entry which is preliminary data.</text>
</comment>
<evidence type="ECO:0000313" key="2">
    <source>
        <dbReference type="Proteomes" id="UP000827976"/>
    </source>
</evidence>
<name>A0ACB7WLQ4_DIOAL</name>
<organism evidence="1 2">
    <name type="scientific">Dioscorea alata</name>
    <name type="common">Purple yam</name>
    <dbReference type="NCBI Taxonomy" id="55571"/>
    <lineage>
        <taxon>Eukaryota</taxon>
        <taxon>Viridiplantae</taxon>
        <taxon>Streptophyta</taxon>
        <taxon>Embryophyta</taxon>
        <taxon>Tracheophyta</taxon>
        <taxon>Spermatophyta</taxon>
        <taxon>Magnoliopsida</taxon>
        <taxon>Liliopsida</taxon>
        <taxon>Dioscoreales</taxon>
        <taxon>Dioscoreaceae</taxon>
        <taxon>Dioscorea</taxon>
    </lineage>
</organism>
<proteinExistence type="predicted"/>
<dbReference type="Proteomes" id="UP000827976">
    <property type="component" value="Chromosome 3"/>
</dbReference>
<keyword evidence="2" id="KW-1185">Reference proteome</keyword>
<protein>
    <submittedName>
        <fullName evidence="1">Uncharacterized protein</fullName>
    </submittedName>
</protein>
<gene>
    <name evidence="1" type="ORF">IHE45_03G071800</name>
</gene>
<dbReference type="EMBL" id="CM037013">
    <property type="protein sequence ID" value="KAH7689066.1"/>
    <property type="molecule type" value="Genomic_DNA"/>
</dbReference>